<dbReference type="PROSITE" id="PS51257">
    <property type="entry name" value="PROKAR_LIPOPROTEIN"/>
    <property type="match status" value="1"/>
</dbReference>
<dbReference type="Proteomes" id="UP001288778">
    <property type="component" value="Unassembled WGS sequence"/>
</dbReference>
<feature type="signal peptide" evidence="1">
    <location>
        <begin position="1"/>
        <end position="23"/>
    </location>
</feature>
<gene>
    <name evidence="2" type="ORF">GNF68_14200</name>
</gene>
<evidence type="ECO:0000313" key="2">
    <source>
        <dbReference type="EMBL" id="MDZ4910184.1"/>
    </source>
</evidence>
<evidence type="ECO:0000313" key="3">
    <source>
        <dbReference type="Proteomes" id="UP001288778"/>
    </source>
</evidence>
<dbReference type="RefSeq" id="WP_322395497.1">
    <property type="nucleotide sequence ID" value="NZ_WNUI01000073.1"/>
</dbReference>
<accession>A0AAW9I2U9</accession>
<dbReference type="EMBL" id="WNUI01000073">
    <property type="protein sequence ID" value="MDZ4910184.1"/>
    <property type="molecule type" value="Genomic_DNA"/>
</dbReference>
<evidence type="ECO:0000256" key="1">
    <source>
        <dbReference type="SAM" id="SignalP"/>
    </source>
</evidence>
<feature type="chain" id="PRO_5043858135" description="Lipoprotein" evidence="1">
    <location>
        <begin position="24"/>
        <end position="154"/>
    </location>
</feature>
<comment type="caution">
    <text evidence="2">The sequence shown here is derived from an EMBL/GenBank/DDBJ whole genome shotgun (WGS) entry which is preliminary data.</text>
</comment>
<evidence type="ECO:0008006" key="4">
    <source>
        <dbReference type="Google" id="ProtNLM"/>
    </source>
</evidence>
<sequence length="154" mass="18111">MKKNIIKKILPLSLLLLILVSCNKNELKDSNIKNEEEKSNKIISLEKDLEFPNDSSKNYINYYDEVVKETKDMENKYEFDINLDENKMIMIKNLSKEFISVEIEDPNGTTYDNANQKSKSEYNFDFVSQKGLYKVKINLSDNKKSKFDLYIVNK</sequence>
<keyword evidence="1" id="KW-0732">Signal</keyword>
<reference evidence="2" key="1">
    <citation type="submission" date="2019-11" db="EMBL/GenBank/DDBJ databases">
        <title>Characterization of Clostridium perfringens isolates from swine manure treated agricultural soils.</title>
        <authorList>
            <person name="Wushke S.T."/>
        </authorList>
    </citation>
    <scope>NUCLEOTIDE SEQUENCE</scope>
    <source>
        <strain evidence="2">X94</strain>
    </source>
</reference>
<protein>
    <recommendedName>
        <fullName evidence="4">Lipoprotein</fullName>
    </recommendedName>
</protein>
<organism evidence="2 3">
    <name type="scientific">Clostridium perfringens</name>
    <dbReference type="NCBI Taxonomy" id="1502"/>
    <lineage>
        <taxon>Bacteria</taxon>
        <taxon>Bacillati</taxon>
        <taxon>Bacillota</taxon>
        <taxon>Clostridia</taxon>
        <taxon>Eubacteriales</taxon>
        <taxon>Clostridiaceae</taxon>
        <taxon>Clostridium</taxon>
    </lineage>
</organism>
<dbReference type="AlphaFoldDB" id="A0AAW9I2U9"/>
<name>A0AAW9I2U9_CLOPF</name>
<proteinExistence type="predicted"/>